<gene>
    <name evidence="2" type="ORF">PR048_024528</name>
</gene>
<comment type="caution">
    <text evidence="2">The sequence shown here is derived from an EMBL/GenBank/DDBJ whole genome shotgun (WGS) entry which is preliminary data.</text>
</comment>
<accession>A0ABQ9GNV5</accession>
<keyword evidence="3" id="KW-1185">Reference proteome</keyword>
<dbReference type="Proteomes" id="UP001159363">
    <property type="component" value="Chromosome 9"/>
</dbReference>
<feature type="compositionally biased region" description="Basic and acidic residues" evidence="1">
    <location>
        <begin position="1"/>
        <end position="14"/>
    </location>
</feature>
<organism evidence="2 3">
    <name type="scientific">Dryococelus australis</name>
    <dbReference type="NCBI Taxonomy" id="614101"/>
    <lineage>
        <taxon>Eukaryota</taxon>
        <taxon>Metazoa</taxon>
        <taxon>Ecdysozoa</taxon>
        <taxon>Arthropoda</taxon>
        <taxon>Hexapoda</taxon>
        <taxon>Insecta</taxon>
        <taxon>Pterygota</taxon>
        <taxon>Neoptera</taxon>
        <taxon>Polyneoptera</taxon>
        <taxon>Phasmatodea</taxon>
        <taxon>Verophasmatodea</taxon>
        <taxon>Anareolatae</taxon>
        <taxon>Phasmatidae</taxon>
        <taxon>Eurycanthinae</taxon>
        <taxon>Dryococelus</taxon>
    </lineage>
</organism>
<sequence>MKGRRKQEIPEKTRRPAALSGTTAGNRTRFAKVGDFELRVSRERRYYGDAWQDLPAWQSTLRVSPDSIGFLHFWPRIAGAIKPPVYNRLHCYALQVRHRHYAQGFELACSVRVVLHMQFERQSGGLLNYATNEKVLRFLSRGRTHSLIGCGETGRMCGWLLRAARNYQLVGERTGFDSRRGRSQMFASENRAARCRWSAGFLVDLPFPSPVYSGAAPNSPRFTSTGFLDLDSGPALMRGALPCRQSIREEMLVLGGGGGLQLCEGCAVVAIGTTSIVKSVEVACRAECWCSSAYWSLSCVFIGCCPAPGSYGIRKVFPCRSAIGSEACRAGLINCDPIAKVHSGLFRGCRGHATPLTHWFRRPCSDVYINVLFIVRTRSCPPYTSVVRLSGGHLIFNQSQDKFFLSAYCHALQLAPGGGLALLGVTHLDPSLSRECRSRCLVAPLLGIPGEACLRHSPSPTPLQKPPGGAGIFWALGHFGATRELAKFLDEGLRPINTSHDGLRSVFGGGHLASTQAKLGARRRRRARTLFFPPRQSCLITSEGYIAPQTLESARRAKPVWRGGDAQNEPAGPLPDYFRKWESCQTMSLVSRVFSGVSRSPPRPCIPPSAPHPHLFNLVGSQDFDSSLQVIELANFPGPLAITVPLVSVFPLIIVLLVLDTRDTPAVLCNVYYWLAVCQWGPRLGSARLAREAVTLPPSTTRNPLSLPGFHPLTIPGFHPLIAVTSVAISACLSPAFFREQRHCNNGTTLSPLLASHQGEPGSIPGRLTRGLSHVVVVPDDAAGRRVFSGVSRFVPPFHSGAAPHSPQSHPRRLSSQLLRAAQISFVRSIDQRLNKMMRPVAIIIDKIDFRCMHTEVTSPIGSEFIMHALDDSEPIAILQGTKKRIPYGQVWGSSE</sequence>
<evidence type="ECO:0000256" key="1">
    <source>
        <dbReference type="SAM" id="MobiDB-lite"/>
    </source>
</evidence>
<evidence type="ECO:0000313" key="2">
    <source>
        <dbReference type="EMBL" id="KAJ8873696.1"/>
    </source>
</evidence>
<evidence type="ECO:0000313" key="3">
    <source>
        <dbReference type="Proteomes" id="UP001159363"/>
    </source>
</evidence>
<reference evidence="2 3" key="1">
    <citation type="submission" date="2023-02" db="EMBL/GenBank/DDBJ databases">
        <title>LHISI_Scaffold_Assembly.</title>
        <authorList>
            <person name="Stuart O.P."/>
            <person name="Cleave R."/>
            <person name="Magrath M.J.L."/>
            <person name="Mikheyev A.S."/>
        </authorList>
    </citation>
    <scope>NUCLEOTIDE SEQUENCE [LARGE SCALE GENOMIC DNA]</scope>
    <source>
        <strain evidence="2">Daus_M_001</strain>
        <tissue evidence="2">Leg muscle</tissue>
    </source>
</reference>
<feature type="region of interest" description="Disordered" evidence="1">
    <location>
        <begin position="1"/>
        <end position="24"/>
    </location>
</feature>
<name>A0ABQ9GNV5_9NEOP</name>
<protein>
    <submittedName>
        <fullName evidence="2">Uncharacterized protein</fullName>
    </submittedName>
</protein>
<dbReference type="EMBL" id="JARBHB010000010">
    <property type="protein sequence ID" value="KAJ8873696.1"/>
    <property type="molecule type" value="Genomic_DNA"/>
</dbReference>
<proteinExistence type="predicted"/>